<evidence type="ECO:0000256" key="1">
    <source>
        <dbReference type="SAM" id="Coils"/>
    </source>
</evidence>
<evidence type="ECO:0000313" key="4">
    <source>
        <dbReference type="EMBL" id="MBK1790551.1"/>
    </source>
</evidence>
<feature type="coiled-coil region" evidence="1">
    <location>
        <begin position="427"/>
        <end position="454"/>
    </location>
</feature>
<comment type="caution">
    <text evidence="4">The sequence shown here is derived from an EMBL/GenBank/DDBJ whole genome shotgun (WGS) entry which is preliminary data.</text>
</comment>
<evidence type="ECO:0000259" key="3">
    <source>
        <dbReference type="Pfam" id="PF24879"/>
    </source>
</evidence>
<name>A0A8J7MCJ0_9BACT</name>
<keyword evidence="5" id="KW-1185">Reference proteome</keyword>
<dbReference type="InterPro" id="IPR025406">
    <property type="entry name" value="DUF4132"/>
</dbReference>
<reference evidence="4" key="1">
    <citation type="submission" date="2021-01" db="EMBL/GenBank/DDBJ databases">
        <title>Modified the classification status of verrucomicrobia.</title>
        <authorList>
            <person name="Feng X."/>
        </authorList>
    </citation>
    <scope>NUCLEOTIDE SEQUENCE</scope>
    <source>
        <strain evidence="4">_KCTC 22039</strain>
    </source>
</reference>
<dbReference type="EMBL" id="JAENIM010000023">
    <property type="protein sequence ID" value="MBK1790551.1"/>
    <property type="molecule type" value="Genomic_DNA"/>
</dbReference>
<evidence type="ECO:0000259" key="2">
    <source>
        <dbReference type="Pfam" id="PF13569"/>
    </source>
</evidence>
<keyword evidence="1" id="KW-0175">Coiled coil</keyword>
<dbReference type="Pfam" id="PF24879">
    <property type="entry name" value="DUF7737"/>
    <property type="match status" value="1"/>
</dbReference>
<dbReference type="InterPro" id="IPR056639">
    <property type="entry name" value="DUF7737"/>
</dbReference>
<dbReference type="Pfam" id="PF13569">
    <property type="entry name" value="DUF4132"/>
    <property type="match status" value="1"/>
</dbReference>
<protein>
    <submittedName>
        <fullName evidence="4">DUF4132 domain-containing protein</fullName>
    </submittedName>
</protein>
<feature type="domain" description="DUF7737" evidence="3">
    <location>
        <begin position="741"/>
        <end position="845"/>
    </location>
</feature>
<sequence>MCKIENLLEQYLRSVENISPHDSERITSHPSCKALLDLPPSEQVELTSLLCQHYDSISKAMELPESKRAAALADRVNIKLILASLLRRKLPFTDSVLRQVATVLAQLSSWGSCPQAYFGTTVSRYQKSGKELSPRLIDACAKLIKQWGNGNPEQKKWAAKLRDPLGDDFKELPKNPINKNGEVFAEALLDDLEEMNDTSHIQWVTLIDHASDSQPGSPTKKWLRTAEKHIDAIGQQSVCNNLIKWFPLIDKPSTAEDSDEETYYLDSSLLFCEPHLAVLKGLAWTAALVANDELTRVIGEAGISSYKKVPGIGARATRVGNACVWALGHIGSDCALAHLALMKTKVKFGTAQKSIQKALVKLAAQINVTTDELEEMSVPEYGLTEVGGYQEQLGEYTAVVTVIDKKPTLSFINPKGKAIKSVPAAVRADYGEELKELRASLKDLEKMISAQRERLDNIFLLEKSWSYSIWSERYLNHPVVGILARRLIWTLTLDGKMTEAIWLEGGLKDINGVEVDIDINNTTVQIWHPINSEADVVMEWRRFLFEYMIQQPFKQAHREVYLLTDAEKNTEIYSNRFASHILKQHQFSSLCAIRGWKNKLRMMVDDCYPPAYKELPNYGLRAEFWIEGIGDDWHEDYVVDSGAYRYLSTDQVRFYKIDSPLLYAHACGGSYGQGWGNETSEAPLDIEDIPPLVLSEILRDVDLFVGVTSVGNDPNWSDGGPNGSFQNYWNEQSFGNLGETAEMRKEILQHLLPKLKIADRCELEGKFLKVKGSIRSYKIHLGSGNILMTPNDQYLCIVKAPSRVSSKNIVFLPFSGDDKLSVILSKAFMLADDDKIKDSTILSQINRDFV</sequence>
<dbReference type="AlphaFoldDB" id="A0A8J7MCJ0"/>
<evidence type="ECO:0000313" key="5">
    <source>
        <dbReference type="Proteomes" id="UP000624703"/>
    </source>
</evidence>
<feature type="domain" description="DUF4132" evidence="2">
    <location>
        <begin position="416"/>
        <end position="596"/>
    </location>
</feature>
<proteinExistence type="predicted"/>
<dbReference type="Proteomes" id="UP000624703">
    <property type="component" value="Unassembled WGS sequence"/>
</dbReference>
<organism evidence="4 5">
    <name type="scientific">Persicirhabdus sediminis</name>
    <dbReference type="NCBI Taxonomy" id="454144"/>
    <lineage>
        <taxon>Bacteria</taxon>
        <taxon>Pseudomonadati</taxon>
        <taxon>Verrucomicrobiota</taxon>
        <taxon>Verrucomicrobiia</taxon>
        <taxon>Verrucomicrobiales</taxon>
        <taxon>Verrucomicrobiaceae</taxon>
        <taxon>Persicirhabdus</taxon>
    </lineage>
</organism>
<accession>A0A8J7MCJ0</accession>
<gene>
    <name evidence="4" type="ORF">JIN82_05195</name>
</gene>